<evidence type="ECO:0000256" key="1">
    <source>
        <dbReference type="SAM" id="Phobius"/>
    </source>
</evidence>
<keyword evidence="1" id="KW-1133">Transmembrane helix</keyword>
<keyword evidence="1" id="KW-0472">Membrane</keyword>
<proteinExistence type="predicted"/>
<dbReference type="AlphaFoldDB" id="W4QST4"/>
<evidence type="ECO:0000313" key="2">
    <source>
        <dbReference type="EMBL" id="GAE35195.1"/>
    </source>
</evidence>
<evidence type="ECO:0000313" key="3">
    <source>
        <dbReference type="Proteomes" id="UP000018896"/>
    </source>
</evidence>
<dbReference type="EMBL" id="BAUV01000015">
    <property type="protein sequence ID" value="GAE35195.1"/>
    <property type="molecule type" value="Genomic_DNA"/>
</dbReference>
<dbReference type="RefSeq" id="WP_035664487.1">
    <property type="nucleotide sequence ID" value="NZ_BAUV01000015.1"/>
</dbReference>
<protein>
    <submittedName>
        <fullName evidence="2">Uncharacterized protein</fullName>
    </submittedName>
</protein>
<dbReference type="Proteomes" id="UP000018896">
    <property type="component" value="Unassembled WGS sequence"/>
</dbReference>
<name>W4QST4_HALA3</name>
<keyword evidence="1" id="KW-0812">Transmembrane</keyword>
<sequence length="63" mass="7430">MAKRTCWIIIFLALALNVVMLQWTIEAYLGHEFELVFKYTVIAIVSSVVALLTLLQWRRLEYK</sequence>
<organism evidence="2 3">
    <name type="scientific">Halalkalibacter akibai (strain ATCC 43226 / DSM 21942 / CIP 109018 / JCM 9157 / 1139)</name>
    <name type="common">Bacillus akibai</name>
    <dbReference type="NCBI Taxonomy" id="1236973"/>
    <lineage>
        <taxon>Bacteria</taxon>
        <taxon>Bacillati</taxon>
        <taxon>Bacillota</taxon>
        <taxon>Bacilli</taxon>
        <taxon>Bacillales</taxon>
        <taxon>Bacillaceae</taxon>
        <taxon>Halalkalibacter</taxon>
    </lineage>
</organism>
<comment type="caution">
    <text evidence="2">The sequence shown here is derived from an EMBL/GenBank/DDBJ whole genome shotgun (WGS) entry which is preliminary data.</text>
</comment>
<accession>W4QST4</accession>
<dbReference type="STRING" id="1236973.JCM9157_2292"/>
<dbReference type="eggNOG" id="ENOG502ZMRT">
    <property type="taxonomic scope" value="Bacteria"/>
</dbReference>
<gene>
    <name evidence="2" type="ORF">JCM9157_2292</name>
</gene>
<feature type="transmembrane region" description="Helical" evidence="1">
    <location>
        <begin position="37"/>
        <end position="57"/>
    </location>
</feature>
<reference evidence="2 3" key="1">
    <citation type="journal article" date="2014" name="Genome Announc.">
        <title>Draft Genome Sequences of Three Alkaliphilic Bacillus Strains, Bacillus wakoensis JCM 9140T, Bacillus akibai JCM 9157T, and Bacillus hemicellulosilyticus JCM 9152T.</title>
        <authorList>
            <person name="Yuki M."/>
            <person name="Oshima K."/>
            <person name="Suda W."/>
            <person name="Oshida Y."/>
            <person name="Kitamura K."/>
            <person name="Iida T."/>
            <person name="Hattori M."/>
            <person name="Ohkuma M."/>
        </authorList>
    </citation>
    <scope>NUCLEOTIDE SEQUENCE [LARGE SCALE GENOMIC DNA]</scope>
    <source>
        <strain evidence="2 3">JCM 9157</strain>
    </source>
</reference>
<keyword evidence="3" id="KW-1185">Reference proteome</keyword>
<dbReference type="OrthoDB" id="2692071at2"/>